<dbReference type="EMBL" id="KN824366">
    <property type="protein sequence ID" value="KIM21982.1"/>
    <property type="molecule type" value="Genomic_DNA"/>
</dbReference>
<name>A0A0C2WX98_SERVB</name>
<gene>
    <name evidence="3" type="ORF">M408DRAFT_29074</name>
</gene>
<dbReference type="AlphaFoldDB" id="A0A0C2WX98"/>
<feature type="compositionally biased region" description="Low complexity" evidence="2">
    <location>
        <begin position="111"/>
        <end position="122"/>
    </location>
</feature>
<feature type="compositionally biased region" description="Basic and acidic residues" evidence="2">
    <location>
        <begin position="88"/>
        <end position="107"/>
    </location>
</feature>
<feature type="region of interest" description="Disordered" evidence="2">
    <location>
        <begin position="159"/>
        <end position="179"/>
    </location>
</feature>
<reference evidence="3 4" key="1">
    <citation type="submission" date="2014-04" db="EMBL/GenBank/DDBJ databases">
        <authorList>
            <consortium name="DOE Joint Genome Institute"/>
            <person name="Kuo A."/>
            <person name="Zuccaro A."/>
            <person name="Kohler A."/>
            <person name="Nagy L.G."/>
            <person name="Floudas D."/>
            <person name="Copeland A."/>
            <person name="Barry K.W."/>
            <person name="Cichocki N."/>
            <person name="Veneault-Fourrey C."/>
            <person name="LaButti K."/>
            <person name="Lindquist E.A."/>
            <person name="Lipzen A."/>
            <person name="Lundell T."/>
            <person name="Morin E."/>
            <person name="Murat C."/>
            <person name="Sun H."/>
            <person name="Tunlid A."/>
            <person name="Henrissat B."/>
            <person name="Grigoriev I.V."/>
            <person name="Hibbett D.S."/>
            <person name="Martin F."/>
            <person name="Nordberg H.P."/>
            <person name="Cantor M.N."/>
            <person name="Hua S.X."/>
        </authorList>
    </citation>
    <scope>NUCLEOTIDE SEQUENCE [LARGE SCALE GENOMIC DNA]</scope>
    <source>
        <strain evidence="3 4">MAFF 305830</strain>
    </source>
</reference>
<proteinExistence type="predicted"/>
<sequence length="448" mass="50558">MGHPPAPQLPNVVALERVQPHIEAKDIFKCLRKYGWILNIQFWISSTGKKHGFVTLRDADSVPTCLGLGDSFAPSFFLRPVNPTSAHRYRDPHGNSKDGLDERHNRLSNEPSPSLTSRLPLPSDEAIPSLQFSLANKSHPMDTAEGGKPSVTFAPEIQEPSTSQAANSSTKNGTPAIQQSLPTSLSAPLASLPSEPMLIDQSNRDMNGFNQRRATEIIINLTQEIQRLQISLRDVKDSCDRDLKTATDDANHYRTERNRLKTDLEKAIKDVDYFQNLSEVYKKERQELKTQLTLQDEAHRKREEGLRRDAKNATSELLGWKKTSENQSRLLSDRQLELDDARKRLREMQDQLHAGHNQEDREMLHAQSKENAPGIEEGQWESQNIVPAGDSTKLSKFPSPMPSRKELVISALEKAFIQLDEIIGPALQEAVAPEPYNPHKRRRRDDPS</sequence>
<evidence type="ECO:0000313" key="3">
    <source>
        <dbReference type="EMBL" id="KIM21982.1"/>
    </source>
</evidence>
<keyword evidence="1" id="KW-0175">Coiled coil</keyword>
<dbReference type="HOGENOM" id="CLU_049487_0_0_1"/>
<dbReference type="Proteomes" id="UP000054097">
    <property type="component" value="Unassembled WGS sequence"/>
</dbReference>
<dbReference type="OrthoDB" id="3173479at2759"/>
<protein>
    <submittedName>
        <fullName evidence="3">Uncharacterized protein</fullName>
    </submittedName>
</protein>
<organism evidence="3 4">
    <name type="scientific">Serendipita vermifera MAFF 305830</name>
    <dbReference type="NCBI Taxonomy" id="933852"/>
    <lineage>
        <taxon>Eukaryota</taxon>
        <taxon>Fungi</taxon>
        <taxon>Dikarya</taxon>
        <taxon>Basidiomycota</taxon>
        <taxon>Agaricomycotina</taxon>
        <taxon>Agaricomycetes</taxon>
        <taxon>Sebacinales</taxon>
        <taxon>Serendipitaceae</taxon>
        <taxon>Serendipita</taxon>
    </lineage>
</organism>
<feature type="coiled-coil region" evidence="1">
    <location>
        <begin position="218"/>
        <end position="270"/>
    </location>
</feature>
<feature type="coiled-coil region" evidence="1">
    <location>
        <begin position="331"/>
        <end position="358"/>
    </location>
</feature>
<evidence type="ECO:0000313" key="4">
    <source>
        <dbReference type="Proteomes" id="UP000054097"/>
    </source>
</evidence>
<feature type="region of interest" description="Disordered" evidence="2">
    <location>
        <begin position="427"/>
        <end position="448"/>
    </location>
</feature>
<evidence type="ECO:0000256" key="2">
    <source>
        <dbReference type="SAM" id="MobiDB-lite"/>
    </source>
</evidence>
<evidence type="ECO:0000256" key="1">
    <source>
        <dbReference type="SAM" id="Coils"/>
    </source>
</evidence>
<feature type="compositionally biased region" description="Basic residues" evidence="2">
    <location>
        <begin position="438"/>
        <end position="448"/>
    </location>
</feature>
<reference evidence="4" key="2">
    <citation type="submission" date="2015-01" db="EMBL/GenBank/DDBJ databases">
        <title>Evolutionary Origins and Diversification of the Mycorrhizal Mutualists.</title>
        <authorList>
            <consortium name="DOE Joint Genome Institute"/>
            <consortium name="Mycorrhizal Genomics Consortium"/>
            <person name="Kohler A."/>
            <person name="Kuo A."/>
            <person name="Nagy L.G."/>
            <person name="Floudas D."/>
            <person name="Copeland A."/>
            <person name="Barry K.W."/>
            <person name="Cichocki N."/>
            <person name="Veneault-Fourrey C."/>
            <person name="LaButti K."/>
            <person name="Lindquist E.A."/>
            <person name="Lipzen A."/>
            <person name="Lundell T."/>
            <person name="Morin E."/>
            <person name="Murat C."/>
            <person name="Riley R."/>
            <person name="Ohm R."/>
            <person name="Sun H."/>
            <person name="Tunlid A."/>
            <person name="Henrissat B."/>
            <person name="Grigoriev I.V."/>
            <person name="Hibbett D.S."/>
            <person name="Martin F."/>
        </authorList>
    </citation>
    <scope>NUCLEOTIDE SEQUENCE [LARGE SCALE GENOMIC DNA]</scope>
    <source>
        <strain evidence="4">MAFF 305830</strain>
    </source>
</reference>
<feature type="region of interest" description="Disordered" evidence="2">
    <location>
        <begin position="83"/>
        <end position="122"/>
    </location>
</feature>
<accession>A0A0C2WX98</accession>
<keyword evidence="4" id="KW-1185">Reference proteome</keyword>